<comment type="caution">
    <text evidence="3">The sequence shown here is derived from an EMBL/GenBank/DDBJ whole genome shotgun (WGS) entry which is preliminary data.</text>
</comment>
<keyword evidence="2" id="KW-0472">Membrane</keyword>
<keyword evidence="2" id="KW-0812">Transmembrane</keyword>
<organism evidence="3 4">
    <name type="scientific">Tritrichomonas foetus</name>
    <dbReference type="NCBI Taxonomy" id="1144522"/>
    <lineage>
        <taxon>Eukaryota</taxon>
        <taxon>Metamonada</taxon>
        <taxon>Parabasalia</taxon>
        <taxon>Tritrichomonadida</taxon>
        <taxon>Tritrichomonadidae</taxon>
        <taxon>Tritrichomonas</taxon>
    </lineage>
</organism>
<feature type="compositionally biased region" description="Basic and acidic residues" evidence="1">
    <location>
        <begin position="264"/>
        <end position="277"/>
    </location>
</feature>
<feature type="compositionally biased region" description="Basic residues" evidence="1">
    <location>
        <begin position="252"/>
        <end position="263"/>
    </location>
</feature>
<keyword evidence="4" id="KW-1185">Reference proteome</keyword>
<feature type="transmembrane region" description="Helical" evidence="2">
    <location>
        <begin position="58"/>
        <end position="78"/>
    </location>
</feature>
<feature type="transmembrane region" description="Helical" evidence="2">
    <location>
        <begin position="126"/>
        <end position="147"/>
    </location>
</feature>
<evidence type="ECO:0000313" key="4">
    <source>
        <dbReference type="Proteomes" id="UP000179807"/>
    </source>
</evidence>
<feature type="transmembrane region" description="Helical" evidence="2">
    <location>
        <begin position="29"/>
        <end position="51"/>
    </location>
</feature>
<accession>A0A1J4JEB3</accession>
<gene>
    <name evidence="3" type="ORF">TRFO_37150</name>
</gene>
<dbReference type="RefSeq" id="XP_068349768.1">
    <property type="nucleotide sequence ID" value="XM_068511256.1"/>
</dbReference>
<reference evidence="3" key="1">
    <citation type="submission" date="2016-10" db="EMBL/GenBank/DDBJ databases">
        <authorList>
            <person name="Benchimol M."/>
            <person name="Almeida L.G."/>
            <person name="Vasconcelos A.T."/>
            <person name="Perreira-Neves A."/>
            <person name="Rosa I.A."/>
            <person name="Tasca T."/>
            <person name="Bogo M.R."/>
            <person name="de Souza W."/>
        </authorList>
    </citation>
    <scope>NUCLEOTIDE SEQUENCE [LARGE SCALE GENOMIC DNA]</scope>
    <source>
        <strain evidence="3">K</strain>
    </source>
</reference>
<dbReference type="AlphaFoldDB" id="A0A1J4JEB3"/>
<evidence type="ECO:0000313" key="3">
    <source>
        <dbReference type="EMBL" id="OHS96631.1"/>
    </source>
</evidence>
<feature type="transmembrane region" description="Helical" evidence="2">
    <location>
        <begin position="185"/>
        <end position="204"/>
    </location>
</feature>
<name>A0A1J4JEB3_9EUKA</name>
<dbReference type="Proteomes" id="UP000179807">
    <property type="component" value="Unassembled WGS sequence"/>
</dbReference>
<dbReference type="GeneID" id="94845960"/>
<sequence length="277" mass="31825">MERIKDSFHYFTEEGYLELYKLTYGTSPFPFWVTIQILWSAFIVHQSYRWLNTRYSGILSNLVMLIVQLITAFCMSFGPRELVSIIFHKDSPLASHPLSIAIFIFIFGLLKIPLFLDLIAKTKVSFLIAFFYGLNQFRFFTLLLRTVDQFDNLALLAIAIAFGSIDQIIEIIFRTISKANQTGGSNIILILKFVCFATVHWFLIHIFDLPVVPIALIMANFQAITNAIAIISGEPKQPNGEEEEEIEEANKNKRSKKKRQGTKNKKENSVDNKEKKE</sequence>
<feature type="region of interest" description="Disordered" evidence="1">
    <location>
        <begin position="235"/>
        <end position="277"/>
    </location>
</feature>
<keyword evidence="2" id="KW-1133">Transmembrane helix</keyword>
<proteinExistence type="predicted"/>
<feature type="transmembrane region" description="Helical" evidence="2">
    <location>
        <begin position="210"/>
        <end position="231"/>
    </location>
</feature>
<protein>
    <submittedName>
        <fullName evidence="3">Uncharacterized protein</fullName>
    </submittedName>
</protein>
<evidence type="ECO:0000256" key="2">
    <source>
        <dbReference type="SAM" id="Phobius"/>
    </source>
</evidence>
<dbReference type="EMBL" id="MLAK01001162">
    <property type="protein sequence ID" value="OHS96631.1"/>
    <property type="molecule type" value="Genomic_DNA"/>
</dbReference>
<dbReference type="VEuPathDB" id="TrichDB:TRFO_37150"/>
<feature type="transmembrane region" description="Helical" evidence="2">
    <location>
        <begin position="98"/>
        <end position="119"/>
    </location>
</feature>
<feature type="transmembrane region" description="Helical" evidence="2">
    <location>
        <begin position="153"/>
        <end position="173"/>
    </location>
</feature>
<evidence type="ECO:0000256" key="1">
    <source>
        <dbReference type="SAM" id="MobiDB-lite"/>
    </source>
</evidence>